<keyword evidence="2" id="KW-0378">Hydrolase</keyword>
<dbReference type="InterPro" id="IPR000073">
    <property type="entry name" value="AB_hydrolase_1"/>
</dbReference>
<dbReference type="PANTHER" id="PTHR37017">
    <property type="entry name" value="AB HYDROLASE-1 DOMAIN-CONTAINING PROTEIN-RELATED"/>
    <property type="match status" value="1"/>
</dbReference>
<protein>
    <submittedName>
        <fullName evidence="2">Alpha/beta hydrolase</fullName>
    </submittedName>
</protein>
<dbReference type="Pfam" id="PF12697">
    <property type="entry name" value="Abhydrolase_6"/>
    <property type="match status" value="1"/>
</dbReference>
<accession>A0A1Q8CAC4</accession>
<organism evidence="2 3">
    <name type="scientific">Actinophytocola xanthii</name>
    <dbReference type="NCBI Taxonomy" id="1912961"/>
    <lineage>
        <taxon>Bacteria</taxon>
        <taxon>Bacillati</taxon>
        <taxon>Actinomycetota</taxon>
        <taxon>Actinomycetes</taxon>
        <taxon>Pseudonocardiales</taxon>
        <taxon>Pseudonocardiaceae</taxon>
    </lineage>
</organism>
<dbReference type="RefSeq" id="WP_075129287.1">
    <property type="nucleotide sequence ID" value="NZ_MSIE01000069.1"/>
</dbReference>
<gene>
    <name evidence="2" type="ORF">BU204_30740</name>
</gene>
<name>A0A1Q8CAC4_9PSEU</name>
<evidence type="ECO:0000313" key="2">
    <source>
        <dbReference type="EMBL" id="OLF11299.1"/>
    </source>
</evidence>
<dbReference type="InterPro" id="IPR052897">
    <property type="entry name" value="Sec-Metab_Biosynth_Hydrolase"/>
</dbReference>
<dbReference type="AlphaFoldDB" id="A0A1Q8CAC4"/>
<dbReference type="Proteomes" id="UP000185596">
    <property type="component" value="Unassembled WGS sequence"/>
</dbReference>
<evidence type="ECO:0000259" key="1">
    <source>
        <dbReference type="Pfam" id="PF12697"/>
    </source>
</evidence>
<comment type="caution">
    <text evidence="2">The sequence shown here is derived from an EMBL/GenBank/DDBJ whole genome shotgun (WGS) entry which is preliminary data.</text>
</comment>
<dbReference type="GO" id="GO:0016787">
    <property type="term" value="F:hydrolase activity"/>
    <property type="evidence" value="ECO:0007669"/>
    <property type="project" value="UniProtKB-KW"/>
</dbReference>
<dbReference type="EMBL" id="MSIE01000069">
    <property type="protein sequence ID" value="OLF11299.1"/>
    <property type="molecule type" value="Genomic_DNA"/>
</dbReference>
<dbReference type="STRING" id="1912961.BU204_30740"/>
<dbReference type="SUPFAM" id="SSF53474">
    <property type="entry name" value="alpha/beta-Hydrolases"/>
    <property type="match status" value="1"/>
</dbReference>
<dbReference type="InterPro" id="IPR029058">
    <property type="entry name" value="AB_hydrolase_fold"/>
</dbReference>
<reference evidence="2 3" key="1">
    <citation type="submission" date="2016-12" db="EMBL/GenBank/DDBJ databases">
        <title>The draft genome sequence of Actinophytocola sp. 11-183.</title>
        <authorList>
            <person name="Wang W."/>
            <person name="Yuan L."/>
        </authorList>
    </citation>
    <scope>NUCLEOTIDE SEQUENCE [LARGE SCALE GENOMIC DNA]</scope>
    <source>
        <strain evidence="2 3">11-183</strain>
    </source>
</reference>
<dbReference type="Gene3D" id="3.40.50.1820">
    <property type="entry name" value="alpha/beta hydrolase"/>
    <property type="match status" value="1"/>
</dbReference>
<keyword evidence="3" id="KW-1185">Reference proteome</keyword>
<feature type="domain" description="AB hydrolase-1" evidence="1">
    <location>
        <begin position="6"/>
        <end position="222"/>
    </location>
</feature>
<dbReference type="PANTHER" id="PTHR37017:SF11">
    <property type="entry name" value="ESTERASE_LIPASE_THIOESTERASE DOMAIN-CONTAINING PROTEIN"/>
    <property type="match status" value="1"/>
</dbReference>
<evidence type="ECO:0000313" key="3">
    <source>
        <dbReference type="Proteomes" id="UP000185596"/>
    </source>
</evidence>
<proteinExistence type="predicted"/>
<sequence>MAVFALVHGSGDGGWAWHLVEEQLRSRGHDTVAPDLPTEDETAGLTEFADAVVRAVGDRPGDQDVVVVSHSSGGFVAPLVAERLSADLLVLVQSLVPRPGETPNEWFANAGYAEAVKEQAARDGGVTGSDDPYVLFLHDVPRPLAEEAMRRERPTGGAADDQPWPLPAWPDVPTRFVLCTEDRFLPPAMMRRVAAERLGITEPDEIRSSHCVTLSRPTELADLLVGYLND</sequence>
<dbReference type="OrthoDB" id="9773549at2"/>